<evidence type="ECO:0000256" key="1">
    <source>
        <dbReference type="SAM" id="MobiDB-lite"/>
    </source>
</evidence>
<proteinExistence type="predicted"/>
<reference evidence="2 3" key="1">
    <citation type="submission" date="2024-09" db="EMBL/GenBank/DDBJ databases">
        <authorList>
            <person name="Sun Q."/>
            <person name="Mori K."/>
        </authorList>
    </citation>
    <scope>NUCLEOTIDE SEQUENCE [LARGE SCALE GENOMIC DNA]</scope>
    <source>
        <strain evidence="2 3">CCM 7759</strain>
    </source>
</reference>
<comment type="caution">
    <text evidence="2">The sequence shown here is derived from an EMBL/GenBank/DDBJ whole genome shotgun (WGS) entry which is preliminary data.</text>
</comment>
<evidence type="ECO:0000313" key="3">
    <source>
        <dbReference type="Proteomes" id="UP001589776"/>
    </source>
</evidence>
<organism evidence="2 3">
    <name type="scientific">Paenibacillus chartarius</name>
    <dbReference type="NCBI Taxonomy" id="747481"/>
    <lineage>
        <taxon>Bacteria</taxon>
        <taxon>Bacillati</taxon>
        <taxon>Bacillota</taxon>
        <taxon>Bacilli</taxon>
        <taxon>Bacillales</taxon>
        <taxon>Paenibacillaceae</taxon>
        <taxon>Paenibacillus</taxon>
    </lineage>
</organism>
<name>A0ABV6DKQ3_9BACL</name>
<gene>
    <name evidence="2" type="ORF">ACFFK0_12045</name>
</gene>
<feature type="compositionally biased region" description="Low complexity" evidence="1">
    <location>
        <begin position="35"/>
        <end position="50"/>
    </location>
</feature>
<dbReference type="Proteomes" id="UP001589776">
    <property type="component" value="Unassembled WGS sequence"/>
</dbReference>
<accession>A0ABV6DKQ3</accession>
<dbReference type="RefSeq" id="WP_377470440.1">
    <property type="nucleotide sequence ID" value="NZ_JBHLWN010000046.1"/>
</dbReference>
<evidence type="ECO:0000313" key="2">
    <source>
        <dbReference type="EMBL" id="MFC0213177.1"/>
    </source>
</evidence>
<sequence>MYNQQFGSNIGSQYQGFQRQYQPVGQVQSFYGQSQGQQQQYGSYPSSDSYHTANYRGNQLGHDAGLRGDSFTPAQQQQFGGQTATNYGSFAYGVRGNEQAYTGQNNVQSQFGFNSPFGTQSRSFGQIGTSFNQGTAINQASSFGQQYGSYPSSESYHTANYRGNQLGHDAGLRGDSFTPAQQQQFGGQSNVNYGSFAYGVRGNEQAYSGQNNVQSQFGFNNAF</sequence>
<dbReference type="EMBL" id="JBHLWN010000046">
    <property type="protein sequence ID" value="MFC0213177.1"/>
    <property type="molecule type" value="Genomic_DNA"/>
</dbReference>
<feature type="region of interest" description="Disordered" evidence="1">
    <location>
        <begin position="35"/>
        <end position="79"/>
    </location>
</feature>
<protein>
    <submittedName>
        <fullName evidence="2">Uncharacterized protein</fullName>
    </submittedName>
</protein>
<keyword evidence="3" id="KW-1185">Reference proteome</keyword>